<dbReference type="InterPro" id="IPR036612">
    <property type="entry name" value="KH_dom_type_1_sf"/>
</dbReference>
<feature type="region of interest" description="Disordered" evidence="2">
    <location>
        <begin position="668"/>
        <end position="688"/>
    </location>
</feature>
<dbReference type="CDD" id="cd22419">
    <property type="entry name" value="KH-I_ASCC1"/>
    <property type="match status" value="1"/>
</dbReference>
<feature type="domain" description="K Homology" evidence="4">
    <location>
        <begin position="57"/>
        <end position="125"/>
    </location>
</feature>
<evidence type="ECO:0000313" key="6">
    <source>
        <dbReference type="Proteomes" id="UP000078542"/>
    </source>
</evidence>
<dbReference type="Pfam" id="PF16040">
    <property type="entry name" value="APD1-4_N"/>
    <property type="match status" value="1"/>
</dbReference>
<dbReference type="InterPro" id="IPR004087">
    <property type="entry name" value="KH_dom"/>
</dbReference>
<organism evidence="5 6">
    <name type="scientific">Cyphomyrmex costatus</name>
    <dbReference type="NCBI Taxonomy" id="456900"/>
    <lineage>
        <taxon>Eukaryota</taxon>
        <taxon>Metazoa</taxon>
        <taxon>Ecdysozoa</taxon>
        <taxon>Arthropoda</taxon>
        <taxon>Hexapoda</taxon>
        <taxon>Insecta</taxon>
        <taxon>Pterygota</taxon>
        <taxon>Neoptera</taxon>
        <taxon>Endopterygota</taxon>
        <taxon>Hymenoptera</taxon>
        <taxon>Apocrita</taxon>
        <taxon>Aculeata</taxon>
        <taxon>Formicoidea</taxon>
        <taxon>Formicidae</taxon>
        <taxon>Myrmicinae</taxon>
        <taxon>Cyphomyrmex</taxon>
    </lineage>
</organism>
<dbReference type="SUPFAM" id="SSF54791">
    <property type="entry name" value="Eukaryotic type KH-domain (KH-domain type I)"/>
    <property type="match status" value="1"/>
</dbReference>
<dbReference type="PANTHER" id="PTHR39077:SF2">
    <property type="entry name" value="E3 UBIQUITIN-PROTEIN LIGASE APD1-4 MIDDLE DOMAIN-CONTAINING PROTEIN"/>
    <property type="match status" value="1"/>
</dbReference>
<dbReference type="SMART" id="SM00322">
    <property type="entry name" value="KH"/>
    <property type="match status" value="1"/>
</dbReference>
<proteinExistence type="predicted"/>
<keyword evidence="3" id="KW-1133">Transmembrane helix</keyword>
<dbReference type="Pfam" id="PF00013">
    <property type="entry name" value="KH_1"/>
    <property type="match status" value="1"/>
</dbReference>
<dbReference type="GO" id="GO:0003723">
    <property type="term" value="F:RNA binding"/>
    <property type="evidence" value="ECO:0007669"/>
    <property type="project" value="UniProtKB-UniRule"/>
</dbReference>
<dbReference type="InterPro" id="IPR004088">
    <property type="entry name" value="KH_dom_type_1"/>
</dbReference>
<dbReference type="InterPro" id="IPR047538">
    <property type="entry name" value="KH-I_ASCC1"/>
</dbReference>
<dbReference type="InterPro" id="IPR019510">
    <property type="entry name" value="AKAP7-like_phosphoesterase"/>
</dbReference>
<protein>
    <submittedName>
        <fullName evidence="5">Activating signal cointegrator 1 complex subunit 1</fullName>
    </submittedName>
</protein>
<dbReference type="Gene3D" id="3.30.1370.10">
    <property type="entry name" value="K Homology domain, type 1"/>
    <property type="match status" value="1"/>
</dbReference>
<reference evidence="5 6" key="1">
    <citation type="submission" date="2016-03" db="EMBL/GenBank/DDBJ databases">
        <title>Cyphomyrmex costatus WGS genome.</title>
        <authorList>
            <person name="Nygaard S."/>
            <person name="Hu H."/>
            <person name="Boomsma J."/>
            <person name="Zhang G."/>
        </authorList>
    </citation>
    <scope>NUCLEOTIDE SEQUENCE [LARGE SCALE GENOMIC DNA]</scope>
    <source>
        <strain evidence="5">MS0001</strain>
        <tissue evidence="5">Whole body</tissue>
    </source>
</reference>
<accession>A0A151IF71</accession>
<evidence type="ECO:0000256" key="2">
    <source>
        <dbReference type="SAM" id="MobiDB-lite"/>
    </source>
</evidence>
<feature type="transmembrane region" description="Helical" evidence="3">
    <location>
        <begin position="346"/>
        <end position="365"/>
    </location>
</feature>
<dbReference type="PROSITE" id="PS50084">
    <property type="entry name" value="KH_TYPE_1"/>
    <property type="match status" value="1"/>
</dbReference>
<dbReference type="Proteomes" id="UP000078542">
    <property type="component" value="Unassembled WGS sequence"/>
</dbReference>
<name>A0A151IF71_9HYME</name>
<dbReference type="GO" id="GO:0010468">
    <property type="term" value="P:regulation of gene expression"/>
    <property type="evidence" value="ECO:0007669"/>
    <property type="project" value="UniProtKB-ARBA"/>
</dbReference>
<dbReference type="EMBL" id="KQ977858">
    <property type="protein sequence ID" value="KYM99328.1"/>
    <property type="molecule type" value="Genomic_DNA"/>
</dbReference>
<dbReference type="InterPro" id="IPR032008">
    <property type="entry name" value="APD1-4_N"/>
</dbReference>
<keyword evidence="1" id="KW-0694">RNA-binding</keyword>
<dbReference type="PANTHER" id="PTHR39077">
    <property type="entry name" value="DUF4793 DOMAIN-CONTAINING PROTEIN"/>
    <property type="match status" value="1"/>
</dbReference>
<dbReference type="Pfam" id="PF16041">
    <property type="entry name" value="APD1-4_M"/>
    <property type="match status" value="1"/>
</dbReference>
<evidence type="ECO:0000313" key="5">
    <source>
        <dbReference type="EMBL" id="KYM99328.1"/>
    </source>
</evidence>
<feature type="transmembrane region" description="Helical" evidence="3">
    <location>
        <begin position="826"/>
        <end position="845"/>
    </location>
</feature>
<dbReference type="AlphaFoldDB" id="A0A151IF71"/>
<dbReference type="InterPro" id="IPR032010">
    <property type="entry name" value="APD1-4_M"/>
</dbReference>
<dbReference type="Gene3D" id="3.90.1140.10">
    <property type="entry name" value="Cyclic phosphodiesterase"/>
    <property type="match status" value="1"/>
</dbReference>
<keyword evidence="6" id="KW-1185">Reference proteome</keyword>
<keyword evidence="3" id="KW-0472">Membrane</keyword>
<evidence type="ECO:0000256" key="1">
    <source>
        <dbReference type="PROSITE-ProRule" id="PRU00117"/>
    </source>
</evidence>
<sequence>MDVLEPELIWVDGRCYRFYENTAWKNIHTSVPYMEDKESICSNEESDSDIEIIPHDTLFKHTFYVPKIFYSHIIGTKGVTRKKLEHDTRTTIDIPKKGKDGNIVITGRERKAIISARHRIDLLVEASKKKIHYTHFLSIPLNKKHIIDKYISFKNDILQKYNKTAHNIDESLFQNPSKLHLTIGMLKLFDDNEKKRAIDALTNCKENIIDPILKEMRPINIQLQGVACMNDDPTDVKILFAQITPNEKLQELIDKVAEYFIDIGIMEKEYEKIKLHATLMNTTFKDDYSARFKEGYNASEILKAYKDTLFGEIILNRIDISERHTATKDDYYKSICMVKMDVVRRLLILCMLTAVLPFILIIIPLCLRHILYADVAYAVTESDIIEINDGISTIFCSEHTLKMNGTFNAFQMTHRPEIASKRKHIRLKKSMNLPDDTLEYWGFYLLKNATVALSVCSRFEGASILVVKGERNLRTCGLLEHNINKQSQEIFFPSTNRQVKIIYESNAQEIDSKETITVELTEATHNINEIDKPAISISSANALEKTSKANLENTDEKLTKSLERLETLYHTATSYLYKHIDDQQENVNNDTRRGRYIKHRTMDINKNKRKRRKERVYNYNQKMRMQKLQETLNSDIIDERKEQEIKKKDEMDTKRFKRSRELIKPPSLLDQGIKHGGNADKNYTSNSNEKSSISSFETGLFNCYNGEILLAHEFQPSDQCTNISYLLNSKHIQANHHVEQDGYYYYIFYSDNDIVSNDIYAIFDIYKPTFQYENVTKSCVNQTECSFRINPLSADRVIVEIPTKDGIEHNEMDDAGILISICQPRMGAYMIFPIAILLLILSCAFI</sequence>
<evidence type="ECO:0000256" key="3">
    <source>
        <dbReference type="SAM" id="Phobius"/>
    </source>
</evidence>
<keyword evidence="3" id="KW-0812">Transmembrane</keyword>
<dbReference type="Pfam" id="PF10469">
    <property type="entry name" value="AKAP7_NLS"/>
    <property type="match status" value="1"/>
</dbReference>
<evidence type="ECO:0000259" key="4">
    <source>
        <dbReference type="SMART" id="SM00322"/>
    </source>
</evidence>
<gene>
    <name evidence="5" type="ORF">ALC62_09970</name>
</gene>